<keyword evidence="2" id="KW-1185">Reference proteome</keyword>
<gene>
    <name evidence="1" type="ORF">RND71_026641</name>
</gene>
<dbReference type="Proteomes" id="UP001291623">
    <property type="component" value="Unassembled WGS sequence"/>
</dbReference>
<name>A0AAE1RNR3_9SOLA</name>
<sequence>MSAISFDGAFKIQGITILLQQLHCSYSSDGRSGTWKPPLVKSSFYLADNDRKDISPPTLVSSSIKSIID</sequence>
<reference evidence="1" key="1">
    <citation type="submission" date="2023-12" db="EMBL/GenBank/DDBJ databases">
        <title>Genome assembly of Anisodus tanguticus.</title>
        <authorList>
            <person name="Wang Y.-J."/>
        </authorList>
    </citation>
    <scope>NUCLEOTIDE SEQUENCE</scope>
    <source>
        <strain evidence="1">KB-2021</strain>
        <tissue evidence="1">Leaf</tissue>
    </source>
</reference>
<dbReference type="AlphaFoldDB" id="A0AAE1RNR3"/>
<protein>
    <submittedName>
        <fullName evidence="1">Uncharacterized protein</fullName>
    </submittedName>
</protein>
<accession>A0AAE1RNR3</accession>
<organism evidence="1 2">
    <name type="scientific">Anisodus tanguticus</name>
    <dbReference type="NCBI Taxonomy" id="243964"/>
    <lineage>
        <taxon>Eukaryota</taxon>
        <taxon>Viridiplantae</taxon>
        <taxon>Streptophyta</taxon>
        <taxon>Embryophyta</taxon>
        <taxon>Tracheophyta</taxon>
        <taxon>Spermatophyta</taxon>
        <taxon>Magnoliopsida</taxon>
        <taxon>eudicotyledons</taxon>
        <taxon>Gunneridae</taxon>
        <taxon>Pentapetalae</taxon>
        <taxon>asterids</taxon>
        <taxon>lamiids</taxon>
        <taxon>Solanales</taxon>
        <taxon>Solanaceae</taxon>
        <taxon>Solanoideae</taxon>
        <taxon>Hyoscyameae</taxon>
        <taxon>Anisodus</taxon>
    </lineage>
</organism>
<proteinExistence type="predicted"/>
<comment type="caution">
    <text evidence="1">The sequence shown here is derived from an EMBL/GenBank/DDBJ whole genome shotgun (WGS) entry which is preliminary data.</text>
</comment>
<evidence type="ECO:0000313" key="1">
    <source>
        <dbReference type="EMBL" id="KAK4354447.1"/>
    </source>
</evidence>
<dbReference type="EMBL" id="JAVYJV010000014">
    <property type="protein sequence ID" value="KAK4354447.1"/>
    <property type="molecule type" value="Genomic_DNA"/>
</dbReference>
<evidence type="ECO:0000313" key="2">
    <source>
        <dbReference type="Proteomes" id="UP001291623"/>
    </source>
</evidence>